<proteinExistence type="predicted"/>
<protein>
    <recommendedName>
        <fullName evidence="4">BTB domain-containing protein</fullName>
    </recommendedName>
</protein>
<reference evidence="2" key="1">
    <citation type="journal article" date="2020" name="Stud. Mycol.">
        <title>101 Dothideomycetes genomes: a test case for predicting lifestyles and emergence of pathogens.</title>
        <authorList>
            <person name="Haridas S."/>
            <person name="Albert R."/>
            <person name="Binder M."/>
            <person name="Bloem J."/>
            <person name="Labutti K."/>
            <person name="Salamov A."/>
            <person name="Andreopoulos B."/>
            <person name="Baker S."/>
            <person name="Barry K."/>
            <person name="Bills G."/>
            <person name="Bluhm B."/>
            <person name="Cannon C."/>
            <person name="Castanera R."/>
            <person name="Culley D."/>
            <person name="Daum C."/>
            <person name="Ezra D."/>
            <person name="Gonzalez J."/>
            <person name="Henrissat B."/>
            <person name="Kuo A."/>
            <person name="Liang C."/>
            <person name="Lipzen A."/>
            <person name="Lutzoni F."/>
            <person name="Magnuson J."/>
            <person name="Mondo S."/>
            <person name="Nolan M."/>
            <person name="Ohm R."/>
            <person name="Pangilinan J."/>
            <person name="Park H.-J."/>
            <person name="Ramirez L."/>
            <person name="Alfaro M."/>
            <person name="Sun H."/>
            <person name="Tritt A."/>
            <person name="Yoshinaga Y."/>
            <person name="Zwiers L.-H."/>
            <person name="Turgeon B."/>
            <person name="Goodwin S."/>
            <person name="Spatafora J."/>
            <person name="Crous P."/>
            <person name="Grigoriev I."/>
        </authorList>
    </citation>
    <scope>NUCLEOTIDE SEQUENCE</scope>
    <source>
        <strain evidence="2">ATCC 74209</strain>
    </source>
</reference>
<sequence length="412" mass="45948">MASLPFLPRCAEVSSGATLLVLLPDGSIDRIRFLNPEDIGDRCPIFAASFEHSHCSGQLQASLSVSSVDVAVCFLRFIYLRSYIVYDDFGKRDPCSLLTHSELYKLGEIYEMPQLQVAAHLHVMEETEMSCSKPEPPVGLCTAIRFLYQYPIEGNPILETILNYCVHSFRYHKLGTNEEFCQTASDVPQFHGDLCRTSLKRGFEDEGAADIVRFRFSAPKPLSEPPPDTSKASSEKRDFALVHRPKDLTDLEKRSDSESSSDDGFTLVHRPKSRAAIIPTEVPTENDSATTEYATVSTENGTATTEHDTATTASGSDAFNIFAAMAEAGYSYVPTAIDYELKLRYPTDYPIKKFGRYSHWMAGRPDLDPMLDTAESEGGNCDDKDHDKRSEPAVQQQDNDEYPSEGEEWTLV</sequence>
<feature type="compositionally biased region" description="Acidic residues" evidence="1">
    <location>
        <begin position="398"/>
        <end position="412"/>
    </location>
</feature>
<feature type="region of interest" description="Disordered" evidence="1">
    <location>
        <begin position="368"/>
        <end position="412"/>
    </location>
</feature>
<dbReference type="OrthoDB" id="3945102at2759"/>
<evidence type="ECO:0000313" key="2">
    <source>
        <dbReference type="EMBL" id="KAF2205021.1"/>
    </source>
</evidence>
<feature type="compositionally biased region" description="Polar residues" evidence="1">
    <location>
        <begin position="283"/>
        <end position="301"/>
    </location>
</feature>
<feature type="compositionally biased region" description="Basic and acidic residues" evidence="1">
    <location>
        <begin position="233"/>
        <end position="257"/>
    </location>
</feature>
<evidence type="ECO:0000313" key="3">
    <source>
        <dbReference type="Proteomes" id="UP000799536"/>
    </source>
</evidence>
<feature type="region of interest" description="Disordered" evidence="1">
    <location>
        <begin position="217"/>
        <end position="310"/>
    </location>
</feature>
<evidence type="ECO:0000256" key="1">
    <source>
        <dbReference type="SAM" id="MobiDB-lite"/>
    </source>
</evidence>
<dbReference type="AlphaFoldDB" id="A0A9P4JT02"/>
<accession>A0A9P4JT02</accession>
<name>A0A9P4JT02_9PLEO</name>
<keyword evidence="3" id="KW-1185">Reference proteome</keyword>
<evidence type="ECO:0008006" key="4">
    <source>
        <dbReference type="Google" id="ProtNLM"/>
    </source>
</evidence>
<feature type="compositionally biased region" description="Basic and acidic residues" evidence="1">
    <location>
        <begin position="381"/>
        <end position="391"/>
    </location>
</feature>
<comment type="caution">
    <text evidence="2">The sequence shown here is derived from an EMBL/GenBank/DDBJ whole genome shotgun (WGS) entry which is preliminary data.</text>
</comment>
<gene>
    <name evidence="2" type="ORF">GQ43DRAFT_85872</name>
</gene>
<dbReference type="EMBL" id="ML993864">
    <property type="protein sequence ID" value="KAF2205021.1"/>
    <property type="molecule type" value="Genomic_DNA"/>
</dbReference>
<dbReference type="Proteomes" id="UP000799536">
    <property type="component" value="Unassembled WGS sequence"/>
</dbReference>
<organism evidence="2 3">
    <name type="scientific">Delitschia confertaspora ATCC 74209</name>
    <dbReference type="NCBI Taxonomy" id="1513339"/>
    <lineage>
        <taxon>Eukaryota</taxon>
        <taxon>Fungi</taxon>
        <taxon>Dikarya</taxon>
        <taxon>Ascomycota</taxon>
        <taxon>Pezizomycotina</taxon>
        <taxon>Dothideomycetes</taxon>
        <taxon>Pleosporomycetidae</taxon>
        <taxon>Pleosporales</taxon>
        <taxon>Delitschiaceae</taxon>
        <taxon>Delitschia</taxon>
    </lineage>
</organism>